<evidence type="ECO:0000256" key="3">
    <source>
        <dbReference type="ARBA" id="ARBA00022989"/>
    </source>
</evidence>
<comment type="subcellular location">
    <subcellularLocation>
        <location evidence="1">Endomembrane system</location>
        <topology evidence="1">Multi-pass membrane protein</topology>
    </subcellularLocation>
</comment>
<evidence type="ECO:0000256" key="4">
    <source>
        <dbReference type="ARBA" id="ARBA00023136"/>
    </source>
</evidence>
<sequence length="133" mass="14835">MMVFKVGKLVRAANKARLATYLIALWKLFKHPQTPRAAKIAAIAVLAYVLSPIDLIPDFIPVLGLLDDVVLVPLGIALVVRLTPKPLWESLLKEAEASRDKLPKLWWGAALIVLVWLVLMGLFVWWLVSLFGT</sequence>
<evidence type="ECO:0000256" key="5">
    <source>
        <dbReference type="SAM" id="Phobius"/>
    </source>
</evidence>
<gene>
    <name evidence="7" type="ORF">RXV79_20185</name>
</gene>
<keyword evidence="8" id="KW-1185">Reference proteome</keyword>
<dbReference type="Proteomes" id="UP001303946">
    <property type="component" value="Chromosome"/>
</dbReference>
<accession>A0ABZ0CQG0</accession>
<dbReference type="RefSeq" id="WP_316699897.1">
    <property type="nucleotide sequence ID" value="NZ_CP136336.1"/>
</dbReference>
<dbReference type="EMBL" id="CP136336">
    <property type="protein sequence ID" value="WOB07225.1"/>
    <property type="molecule type" value="Genomic_DNA"/>
</dbReference>
<evidence type="ECO:0000256" key="1">
    <source>
        <dbReference type="ARBA" id="ARBA00004127"/>
    </source>
</evidence>
<protein>
    <submittedName>
        <fullName evidence="7">YkvA family protein</fullName>
    </submittedName>
</protein>
<dbReference type="InterPro" id="IPR010652">
    <property type="entry name" value="DUF1232"/>
</dbReference>
<name>A0ABZ0CQG0_9BURK</name>
<dbReference type="Pfam" id="PF06803">
    <property type="entry name" value="DUF1232"/>
    <property type="match status" value="1"/>
</dbReference>
<keyword evidence="3 5" id="KW-1133">Transmembrane helix</keyword>
<reference evidence="7 8" key="1">
    <citation type="submission" date="2023-10" db="EMBL/GenBank/DDBJ databases">
        <title>Bacteria for the degradation of biodegradable plastic PBAT(Polybutylene adipate terephthalate).</title>
        <authorList>
            <person name="Weon H.-Y."/>
            <person name="Yeon J."/>
        </authorList>
    </citation>
    <scope>NUCLEOTIDE SEQUENCE [LARGE SCALE GENOMIC DNA]</scope>
    <source>
        <strain evidence="7 8">SBD 7-3</strain>
    </source>
</reference>
<proteinExistence type="predicted"/>
<evidence type="ECO:0000313" key="8">
    <source>
        <dbReference type="Proteomes" id="UP001303946"/>
    </source>
</evidence>
<evidence type="ECO:0000313" key="7">
    <source>
        <dbReference type="EMBL" id="WOB07225.1"/>
    </source>
</evidence>
<feature type="transmembrane region" description="Helical" evidence="5">
    <location>
        <begin position="105"/>
        <end position="128"/>
    </location>
</feature>
<keyword evidence="4 5" id="KW-0472">Membrane</keyword>
<evidence type="ECO:0000256" key="2">
    <source>
        <dbReference type="ARBA" id="ARBA00022692"/>
    </source>
</evidence>
<organism evidence="7 8">
    <name type="scientific">Piscinibacter gummiphilus</name>
    <dbReference type="NCBI Taxonomy" id="946333"/>
    <lineage>
        <taxon>Bacteria</taxon>
        <taxon>Pseudomonadati</taxon>
        <taxon>Pseudomonadota</taxon>
        <taxon>Betaproteobacteria</taxon>
        <taxon>Burkholderiales</taxon>
        <taxon>Sphaerotilaceae</taxon>
        <taxon>Piscinibacter</taxon>
    </lineage>
</organism>
<evidence type="ECO:0000259" key="6">
    <source>
        <dbReference type="Pfam" id="PF06803"/>
    </source>
</evidence>
<feature type="transmembrane region" description="Helical" evidence="5">
    <location>
        <begin position="37"/>
        <end position="53"/>
    </location>
</feature>
<keyword evidence="2 5" id="KW-0812">Transmembrane</keyword>
<feature type="domain" description="DUF1232" evidence="6">
    <location>
        <begin position="38"/>
        <end position="74"/>
    </location>
</feature>